<dbReference type="Gene3D" id="1.10.357.10">
    <property type="entry name" value="Tetracycline Repressor, domain 2"/>
    <property type="match status" value="1"/>
</dbReference>
<dbReference type="PANTHER" id="PTHR30055:SF237">
    <property type="entry name" value="TRANSCRIPTIONAL REPRESSOR MCE3R"/>
    <property type="match status" value="1"/>
</dbReference>
<dbReference type="GO" id="GO:0000976">
    <property type="term" value="F:transcription cis-regulatory region binding"/>
    <property type="evidence" value="ECO:0007669"/>
    <property type="project" value="TreeGrafter"/>
</dbReference>
<proteinExistence type="predicted"/>
<dbReference type="GO" id="GO:0003700">
    <property type="term" value="F:DNA-binding transcription factor activity"/>
    <property type="evidence" value="ECO:0007669"/>
    <property type="project" value="TreeGrafter"/>
</dbReference>
<feature type="domain" description="HTH tetR-type" evidence="6">
    <location>
        <begin position="50"/>
        <end position="110"/>
    </location>
</feature>
<dbReference type="PANTHER" id="PTHR30055">
    <property type="entry name" value="HTH-TYPE TRANSCRIPTIONAL REGULATOR RUTR"/>
    <property type="match status" value="1"/>
</dbReference>
<dbReference type="GO" id="GO:0045892">
    <property type="term" value="P:negative regulation of DNA-templated transcription"/>
    <property type="evidence" value="ECO:0007669"/>
    <property type="project" value="UniProtKB-ARBA"/>
</dbReference>
<keyword evidence="2 4" id="KW-0238">DNA-binding</keyword>
<dbReference type="HOGENOM" id="CLU_069356_22_0_11"/>
<dbReference type="Pfam" id="PF17932">
    <property type="entry name" value="TetR_C_24"/>
    <property type="match status" value="1"/>
</dbReference>
<evidence type="ECO:0000256" key="5">
    <source>
        <dbReference type="SAM" id="MobiDB-lite"/>
    </source>
</evidence>
<dbReference type="SUPFAM" id="SSF48498">
    <property type="entry name" value="Tetracyclin repressor-like, C-terminal domain"/>
    <property type="match status" value="1"/>
</dbReference>
<dbReference type="EMBL" id="CP002299">
    <property type="protein sequence ID" value="ADP83751.1"/>
    <property type="molecule type" value="Genomic_DNA"/>
</dbReference>
<evidence type="ECO:0000256" key="3">
    <source>
        <dbReference type="ARBA" id="ARBA00023163"/>
    </source>
</evidence>
<dbReference type="OrthoDB" id="9179041at2"/>
<dbReference type="eggNOG" id="COG1309">
    <property type="taxonomic scope" value="Bacteria"/>
</dbReference>
<evidence type="ECO:0000259" key="6">
    <source>
        <dbReference type="PROSITE" id="PS50977"/>
    </source>
</evidence>
<feature type="region of interest" description="Disordered" evidence="5">
    <location>
        <begin position="1"/>
        <end position="50"/>
    </location>
</feature>
<feature type="DNA-binding region" description="H-T-H motif" evidence="4">
    <location>
        <begin position="73"/>
        <end position="92"/>
    </location>
</feature>
<dbReference type="Pfam" id="PF00440">
    <property type="entry name" value="TetR_N"/>
    <property type="match status" value="1"/>
</dbReference>
<dbReference type="AlphaFoldDB" id="E3IVU9"/>
<dbReference type="InParanoid" id="E3IVU9"/>
<gene>
    <name evidence="7" type="ordered locus">FraEuI1c_5767</name>
</gene>
<protein>
    <submittedName>
        <fullName evidence="7">Regulatory protein TetR</fullName>
    </submittedName>
</protein>
<dbReference type="InterPro" id="IPR001647">
    <property type="entry name" value="HTH_TetR"/>
</dbReference>
<evidence type="ECO:0000256" key="4">
    <source>
        <dbReference type="PROSITE-ProRule" id="PRU00335"/>
    </source>
</evidence>
<dbReference type="RefSeq" id="WP_013426869.1">
    <property type="nucleotide sequence ID" value="NC_014666.1"/>
</dbReference>
<name>E3IVU9_PSEI1</name>
<evidence type="ECO:0000313" key="8">
    <source>
        <dbReference type="Proteomes" id="UP000002484"/>
    </source>
</evidence>
<dbReference type="KEGG" id="fri:FraEuI1c_5767"/>
<sequence length="237" mass="24861">MPGRADPTRAEAAPPGPQPGGDPEPVDAQRSTAPGPPAALPVTTPSAPAGARREQLLGAAARLMADRGYHGVSINDIGAAAGVSGPAVYKHFPSKQAILTELLVGISERLLAEGTVRATAAADPDEALDALVRWHVSFALGSPELIRIQDRDLASMDETAARLVRRLQRRYVELWVAQLRARDPELAEDAARATVHATFGLLNSTPYSATGGAARLGRARMADLLHRLGLAALRAAT</sequence>
<dbReference type="Proteomes" id="UP000002484">
    <property type="component" value="Chromosome"/>
</dbReference>
<dbReference type="STRING" id="298654.FraEuI1c_5767"/>
<evidence type="ECO:0000313" key="7">
    <source>
        <dbReference type="EMBL" id="ADP83751.1"/>
    </source>
</evidence>
<dbReference type="PRINTS" id="PR00455">
    <property type="entry name" value="HTHTETR"/>
</dbReference>
<organism evidence="7 8">
    <name type="scientific">Pseudofrankia inefficax (strain DSM 45817 / CECT 9037 / DDB 130130 / EuI1c)</name>
    <name type="common">Frankia inefficax</name>
    <dbReference type="NCBI Taxonomy" id="298654"/>
    <lineage>
        <taxon>Bacteria</taxon>
        <taxon>Bacillati</taxon>
        <taxon>Actinomycetota</taxon>
        <taxon>Actinomycetes</taxon>
        <taxon>Frankiales</taxon>
        <taxon>Frankiaceae</taxon>
        <taxon>Pseudofrankia</taxon>
    </lineage>
</organism>
<dbReference type="FunFam" id="1.10.10.60:FF:000141">
    <property type="entry name" value="TetR family transcriptional regulator"/>
    <property type="match status" value="1"/>
</dbReference>
<keyword evidence="1" id="KW-0805">Transcription regulation</keyword>
<dbReference type="InterPro" id="IPR050109">
    <property type="entry name" value="HTH-type_TetR-like_transc_reg"/>
</dbReference>
<dbReference type="Gene3D" id="1.10.10.60">
    <property type="entry name" value="Homeodomain-like"/>
    <property type="match status" value="1"/>
</dbReference>
<keyword evidence="8" id="KW-1185">Reference proteome</keyword>
<dbReference type="PROSITE" id="PS50977">
    <property type="entry name" value="HTH_TETR_2"/>
    <property type="match status" value="1"/>
</dbReference>
<dbReference type="InterPro" id="IPR009057">
    <property type="entry name" value="Homeodomain-like_sf"/>
</dbReference>
<accession>E3IVU9</accession>
<dbReference type="InterPro" id="IPR023772">
    <property type="entry name" value="DNA-bd_HTH_TetR-type_CS"/>
</dbReference>
<dbReference type="InterPro" id="IPR036271">
    <property type="entry name" value="Tet_transcr_reg_TetR-rel_C_sf"/>
</dbReference>
<dbReference type="InterPro" id="IPR041490">
    <property type="entry name" value="KstR2_TetR_C"/>
</dbReference>
<evidence type="ECO:0000256" key="2">
    <source>
        <dbReference type="ARBA" id="ARBA00023125"/>
    </source>
</evidence>
<dbReference type="SUPFAM" id="SSF46689">
    <property type="entry name" value="Homeodomain-like"/>
    <property type="match status" value="1"/>
</dbReference>
<evidence type="ECO:0000256" key="1">
    <source>
        <dbReference type="ARBA" id="ARBA00023015"/>
    </source>
</evidence>
<reference evidence="7 8" key="1">
    <citation type="submission" date="2010-10" db="EMBL/GenBank/DDBJ databases">
        <title>Complete sequence of Frankia sp. EuI1c.</title>
        <authorList>
            <consortium name="US DOE Joint Genome Institute"/>
            <person name="Lucas S."/>
            <person name="Copeland A."/>
            <person name="Lapidus A."/>
            <person name="Cheng J.-F."/>
            <person name="Bruce D."/>
            <person name="Goodwin L."/>
            <person name="Pitluck S."/>
            <person name="Chertkov O."/>
            <person name="Detter J.C."/>
            <person name="Han C."/>
            <person name="Tapia R."/>
            <person name="Land M."/>
            <person name="Hauser L."/>
            <person name="Jeffries C."/>
            <person name="Kyrpides N."/>
            <person name="Ivanova N."/>
            <person name="Mikhailova N."/>
            <person name="Beauchemin N."/>
            <person name="Sen A."/>
            <person name="Sur S.A."/>
            <person name="Gtari M."/>
            <person name="Wall L."/>
            <person name="Tisa L."/>
            <person name="Woyke T."/>
        </authorList>
    </citation>
    <scope>NUCLEOTIDE SEQUENCE [LARGE SCALE GENOMIC DNA]</scope>
    <source>
        <strain evidence="8">DSM 45817 / CECT 9037 / EuI1c</strain>
    </source>
</reference>
<keyword evidence="3" id="KW-0804">Transcription</keyword>
<dbReference type="PROSITE" id="PS01081">
    <property type="entry name" value="HTH_TETR_1"/>
    <property type="match status" value="1"/>
</dbReference>